<feature type="domain" description="Calcineurin-like phosphoesterase" evidence="12">
    <location>
        <begin position="26"/>
        <end position="219"/>
    </location>
</feature>
<keyword evidence="1 10" id="KW-1003">Cell membrane</keyword>
<dbReference type="PANTHER" id="PTHR34990:SF1">
    <property type="entry name" value="UDP-2,3-DIACYLGLUCOSAMINE HYDROLASE"/>
    <property type="match status" value="1"/>
</dbReference>
<evidence type="ECO:0000313" key="13">
    <source>
        <dbReference type="EMBL" id="MCM5679877.1"/>
    </source>
</evidence>
<feature type="binding site" evidence="10">
    <location>
        <position position="217"/>
    </location>
    <ligand>
        <name>Mn(2+)</name>
        <dbReference type="ChEBI" id="CHEBI:29035"/>
        <label>1</label>
    </ligand>
</feature>
<dbReference type="Proteomes" id="UP001165541">
    <property type="component" value="Unassembled WGS sequence"/>
</dbReference>
<evidence type="ECO:0000256" key="1">
    <source>
        <dbReference type="ARBA" id="ARBA00022475"/>
    </source>
</evidence>
<comment type="subcellular location">
    <subcellularLocation>
        <location evidence="10">Cell inner membrane</location>
        <topology evidence="10">Peripheral membrane protein</topology>
        <orientation evidence="10">Cytoplasmic side</orientation>
    </subcellularLocation>
</comment>
<feature type="binding site" evidence="10">
    <location>
        <position position="31"/>
    </location>
    <ligand>
        <name>Mn(2+)</name>
        <dbReference type="ChEBI" id="CHEBI:29035"/>
        <label>1</label>
    </ligand>
</feature>
<name>A0ABT0YNP0_9BURK</name>
<evidence type="ECO:0000256" key="7">
    <source>
        <dbReference type="ARBA" id="ARBA00023098"/>
    </source>
</evidence>
<reference evidence="13" key="1">
    <citation type="submission" date="2022-05" db="EMBL/GenBank/DDBJ databases">
        <title>Schlegelella sp. nov., isolated from mangrove soil.</title>
        <authorList>
            <person name="Liu Y."/>
            <person name="Ge X."/>
            <person name="Liu W."/>
        </authorList>
    </citation>
    <scope>NUCLEOTIDE SEQUENCE</scope>
    <source>
        <strain evidence="13">S2-27</strain>
    </source>
</reference>
<feature type="binding site" evidence="10">
    <location>
        <position position="98"/>
    </location>
    <ligand>
        <name>Mn(2+)</name>
        <dbReference type="ChEBI" id="CHEBI:29035"/>
        <label>2</label>
    </ligand>
</feature>
<evidence type="ECO:0000256" key="4">
    <source>
        <dbReference type="ARBA" id="ARBA00022556"/>
    </source>
</evidence>
<keyword evidence="3 10" id="KW-0997">Cell inner membrane</keyword>
<dbReference type="InterPro" id="IPR043461">
    <property type="entry name" value="LpxH-like"/>
</dbReference>
<evidence type="ECO:0000256" key="2">
    <source>
        <dbReference type="ARBA" id="ARBA00022516"/>
    </source>
</evidence>
<evidence type="ECO:0000256" key="11">
    <source>
        <dbReference type="SAM" id="MobiDB-lite"/>
    </source>
</evidence>
<proteinExistence type="inferred from homology"/>
<feature type="binding site" evidence="10">
    <location>
        <position position="215"/>
    </location>
    <ligand>
        <name>substrate</name>
    </ligand>
</feature>
<sequence length="269" mass="29831">MSVRAEPSLPTPHELPAPASWRCVDILSDLHLQAELPRTFEAFRTHLLHTPADAVLILGDLFEVWVGDDAAADGFEHACAEALREAARRRWVGFMAGNRDFLVGPRFLESCGLHALPDPTVLSFGPHRYLLAHGDALCLDDVDYQRFRAQVRQPAWAEQFLAQPLAARRHVAAQLRQASEERKRTQGTESYGDIDPPTALAWLRHAHADVFIHGHTHKPADHAMAPGVVRHVTSDWDLDANDPAHPHRAEVLRITLAGVQRVPPAGPLP</sequence>
<feature type="binding site" evidence="10">
    <location>
        <position position="60"/>
    </location>
    <ligand>
        <name>Mn(2+)</name>
        <dbReference type="ChEBI" id="CHEBI:29035"/>
        <label>1</label>
    </ligand>
</feature>
<dbReference type="CDD" id="cd07398">
    <property type="entry name" value="MPP_YbbF-LpxH"/>
    <property type="match status" value="1"/>
</dbReference>
<dbReference type="InterPro" id="IPR010138">
    <property type="entry name" value="UDP-diacylglucosamine_Hdrlase"/>
</dbReference>
<feature type="binding site" evidence="10">
    <location>
        <position position="133"/>
    </location>
    <ligand>
        <name>Mn(2+)</name>
        <dbReference type="ChEBI" id="CHEBI:29035"/>
        <label>2</label>
    </ligand>
</feature>
<evidence type="ECO:0000256" key="9">
    <source>
        <dbReference type="ARBA" id="ARBA00023211"/>
    </source>
</evidence>
<feature type="binding site" evidence="10">
    <location>
        <position position="215"/>
    </location>
    <ligand>
        <name>Mn(2+)</name>
        <dbReference type="ChEBI" id="CHEBI:29035"/>
        <label>2</label>
    </ligand>
</feature>
<comment type="similarity">
    <text evidence="10">Belongs to the LpxH family.</text>
</comment>
<protein>
    <recommendedName>
        <fullName evidence="10">UDP-2,3-diacylglucosamine hydrolase</fullName>
        <ecNumber evidence="10">3.6.1.54</ecNumber>
    </recommendedName>
    <alternativeName>
        <fullName evidence="10">UDP-2,3-diacylglucosamine diphosphatase</fullName>
    </alternativeName>
</protein>
<comment type="caution">
    <text evidence="13">The sequence shown here is derived from an EMBL/GenBank/DDBJ whole genome shotgun (WGS) entry which is preliminary data.</text>
</comment>
<evidence type="ECO:0000256" key="6">
    <source>
        <dbReference type="ARBA" id="ARBA00022801"/>
    </source>
</evidence>
<feature type="binding site" evidence="10">
    <location>
        <position position="60"/>
    </location>
    <ligand>
        <name>Mn(2+)</name>
        <dbReference type="ChEBI" id="CHEBI:29035"/>
        <label>2</label>
    </ligand>
</feature>
<feature type="binding site" evidence="10">
    <location>
        <begin position="98"/>
        <end position="99"/>
    </location>
    <ligand>
        <name>substrate</name>
    </ligand>
</feature>
<feature type="binding site" evidence="10">
    <location>
        <position position="141"/>
    </location>
    <ligand>
        <name>substrate</name>
    </ligand>
</feature>
<comment type="pathway">
    <text evidence="10">Glycolipid biosynthesis; lipid IV(A) biosynthesis; lipid IV(A) from (3R)-3-hydroxytetradecanoyl-[acyl-carrier-protein] and UDP-N-acetyl-alpha-D-glucosamine: step 4/6.</text>
</comment>
<evidence type="ECO:0000256" key="8">
    <source>
        <dbReference type="ARBA" id="ARBA00023136"/>
    </source>
</evidence>
<dbReference type="RefSeq" id="WP_251778081.1">
    <property type="nucleotide sequence ID" value="NZ_JAMKFE010000005.1"/>
</dbReference>
<dbReference type="Pfam" id="PF00149">
    <property type="entry name" value="Metallophos"/>
    <property type="match status" value="1"/>
</dbReference>
<comment type="function">
    <text evidence="10">Hydrolyzes the pyrophosphate bond of UDP-2,3-diacylglucosamine to yield 2,3-diacylglucosamine 1-phosphate (lipid X) and UMP by catalyzing the attack of water at the alpha-P atom. Involved in the biosynthesis of lipid A, a phosphorylated glycolipid that anchors the lipopolysaccharide to the outer membrane of the cell.</text>
</comment>
<keyword evidence="2 10" id="KW-0444">Lipid biosynthesis</keyword>
<accession>A0ABT0YNP0</accession>
<dbReference type="NCBIfam" id="NF003743">
    <property type="entry name" value="PRK05340.1"/>
    <property type="match status" value="1"/>
</dbReference>
<feature type="binding site" evidence="10">
    <location>
        <position position="183"/>
    </location>
    <ligand>
        <name>substrate</name>
    </ligand>
</feature>
<comment type="catalytic activity">
    <reaction evidence="10">
        <text>UDP-2-N,3-O-bis[(3R)-3-hydroxytetradecanoyl]-alpha-D-glucosamine + H2O = 2-N,3-O-bis[(3R)-3-hydroxytetradecanoyl]-alpha-D-glucosaminyl 1-phosphate + UMP + 2 H(+)</text>
        <dbReference type="Rhea" id="RHEA:25213"/>
        <dbReference type="ChEBI" id="CHEBI:15377"/>
        <dbReference type="ChEBI" id="CHEBI:15378"/>
        <dbReference type="ChEBI" id="CHEBI:57865"/>
        <dbReference type="ChEBI" id="CHEBI:57957"/>
        <dbReference type="ChEBI" id="CHEBI:78847"/>
        <dbReference type="EC" id="3.6.1.54"/>
    </reaction>
</comment>
<evidence type="ECO:0000259" key="12">
    <source>
        <dbReference type="Pfam" id="PF00149"/>
    </source>
</evidence>
<keyword evidence="5 10" id="KW-0479">Metal-binding</keyword>
<dbReference type="Gene3D" id="3.60.21.10">
    <property type="match status" value="1"/>
</dbReference>
<feature type="binding site" evidence="10">
    <location>
        <position position="186"/>
    </location>
    <ligand>
        <name>substrate</name>
    </ligand>
</feature>
<gene>
    <name evidence="10" type="primary">lpxH</name>
    <name evidence="13" type="ORF">M8A51_10065</name>
</gene>
<keyword evidence="6 10" id="KW-0378">Hydrolase</keyword>
<dbReference type="InterPro" id="IPR004843">
    <property type="entry name" value="Calcineurin-like_PHP"/>
</dbReference>
<keyword evidence="7 10" id="KW-0443">Lipid metabolism</keyword>
<evidence type="ECO:0000256" key="3">
    <source>
        <dbReference type="ARBA" id="ARBA00022519"/>
    </source>
</evidence>
<comment type="cofactor">
    <cofactor evidence="10">
        <name>Mn(2+)</name>
        <dbReference type="ChEBI" id="CHEBI:29035"/>
    </cofactor>
    <text evidence="10">Binds 2 Mn(2+) ions per subunit in a binuclear metal center.</text>
</comment>
<dbReference type="GO" id="GO:0016787">
    <property type="term" value="F:hydrolase activity"/>
    <property type="evidence" value="ECO:0007669"/>
    <property type="project" value="UniProtKB-KW"/>
</dbReference>
<dbReference type="SUPFAM" id="SSF56300">
    <property type="entry name" value="Metallo-dependent phosphatases"/>
    <property type="match status" value="1"/>
</dbReference>
<feature type="binding site" evidence="10">
    <location>
        <position position="29"/>
    </location>
    <ligand>
        <name>Mn(2+)</name>
        <dbReference type="ChEBI" id="CHEBI:29035"/>
        <label>1</label>
    </ligand>
</feature>
<dbReference type="EMBL" id="JAMKFE010000005">
    <property type="protein sequence ID" value="MCM5679877.1"/>
    <property type="molecule type" value="Genomic_DNA"/>
</dbReference>
<dbReference type="EC" id="3.6.1.54" evidence="10"/>
<dbReference type="InterPro" id="IPR029052">
    <property type="entry name" value="Metallo-depent_PP-like"/>
</dbReference>
<feature type="binding site" evidence="10">
    <location>
        <position position="179"/>
    </location>
    <ligand>
        <name>substrate</name>
    </ligand>
</feature>
<dbReference type="HAMAP" id="MF_00575">
    <property type="entry name" value="LpxH"/>
    <property type="match status" value="1"/>
</dbReference>
<keyword evidence="9 10" id="KW-0464">Manganese</keyword>
<feature type="region of interest" description="Disordered" evidence="11">
    <location>
        <begin position="172"/>
        <end position="191"/>
    </location>
</feature>
<organism evidence="13 14">
    <name type="scientific">Caldimonas mangrovi</name>
    <dbReference type="NCBI Taxonomy" id="2944811"/>
    <lineage>
        <taxon>Bacteria</taxon>
        <taxon>Pseudomonadati</taxon>
        <taxon>Pseudomonadota</taxon>
        <taxon>Betaproteobacteria</taxon>
        <taxon>Burkholderiales</taxon>
        <taxon>Sphaerotilaceae</taxon>
        <taxon>Caldimonas</taxon>
    </lineage>
</organism>
<evidence type="ECO:0000256" key="5">
    <source>
        <dbReference type="ARBA" id="ARBA00022723"/>
    </source>
</evidence>
<evidence type="ECO:0000313" key="14">
    <source>
        <dbReference type="Proteomes" id="UP001165541"/>
    </source>
</evidence>
<dbReference type="PANTHER" id="PTHR34990">
    <property type="entry name" value="UDP-2,3-DIACYLGLUCOSAMINE HYDROLASE-RELATED"/>
    <property type="match status" value="1"/>
</dbReference>
<keyword evidence="8 10" id="KW-0472">Membrane</keyword>
<keyword evidence="14" id="KW-1185">Reference proteome</keyword>
<keyword evidence="4 10" id="KW-0441">Lipid A biosynthesis</keyword>
<evidence type="ECO:0000256" key="10">
    <source>
        <dbReference type="HAMAP-Rule" id="MF_00575"/>
    </source>
</evidence>